<comment type="caution">
    <text evidence="2">The sequence shown here is derived from an EMBL/GenBank/DDBJ whole genome shotgun (WGS) entry which is preliminary data.</text>
</comment>
<gene>
    <name evidence="2" type="ORF">CCHR01_12891</name>
</gene>
<keyword evidence="1" id="KW-1133">Transmembrane helix</keyword>
<dbReference type="Proteomes" id="UP001243330">
    <property type="component" value="Unassembled WGS sequence"/>
</dbReference>
<proteinExistence type="predicted"/>
<protein>
    <submittedName>
        <fullName evidence="2">Uncharacterized protein</fullName>
    </submittedName>
</protein>
<sequence>MWKGLDGESFAVSGRSLRLDSSFRLTQTDVSTIISACLVAGRALGTAWQGLAAWRCIFILLEKTGLSLEDANVVGSWKLPPWSIMRSRSSSRPNGGAVKLLAILSLLLAWPAQLASPLATGSVSWVPILSYDTDSVKAISLGLASPGDGWAKYKNGLNIRRGLVQMAAGLASLKAITPLEYNKGSLNVTQARRMGTFLGSYTNGTVVQNATVPIFKIESFQWISDESQIPPTILQTLQDPKTKNLKFAEDETQMTNALGATTLLKDQPWKVPSTTALPEAIEVLSEVQYASIYVFSGGKEKEYDCHKSIGYTNNTEFGPLPPEIHLVKSRREDRSDCIAVAKLRISAGITHCNQTVPTSNSSSCFIASNIIVSTSEEVLPDNLTGEIFAMMQEVHTVVASLRMNDPETYMGRLEEALCDSLVRTYQGTWSALTEAFSPSTFPGGIGRLETRGWEPVEALRAEVSSVRILSWLAISMLFVFSGFLVLVLDAFSDGKTVSNPVIAAIMLDSSGVIEADHTGLCNAVDISKDHGNDTEPRLRLEVSNGKAETRDYKHPRLVPEETSATYLT</sequence>
<evidence type="ECO:0000313" key="2">
    <source>
        <dbReference type="EMBL" id="KAK1844498.1"/>
    </source>
</evidence>
<dbReference type="EMBL" id="JAQOWY010000309">
    <property type="protein sequence ID" value="KAK1844498.1"/>
    <property type="molecule type" value="Genomic_DNA"/>
</dbReference>
<organism evidence="2 3">
    <name type="scientific">Colletotrichum chrysophilum</name>
    <dbReference type="NCBI Taxonomy" id="1836956"/>
    <lineage>
        <taxon>Eukaryota</taxon>
        <taxon>Fungi</taxon>
        <taxon>Dikarya</taxon>
        <taxon>Ascomycota</taxon>
        <taxon>Pezizomycotina</taxon>
        <taxon>Sordariomycetes</taxon>
        <taxon>Hypocreomycetidae</taxon>
        <taxon>Glomerellales</taxon>
        <taxon>Glomerellaceae</taxon>
        <taxon>Colletotrichum</taxon>
        <taxon>Colletotrichum gloeosporioides species complex</taxon>
    </lineage>
</organism>
<keyword evidence="1" id="KW-0812">Transmembrane</keyword>
<feature type="transmembrane region" description="Helical" evidence="1">
    <location>
        <begin position="468"/>
        <end position="488"/>
    </location>
</feature>
<evidence type="ECO:0000256" key="1">
    <source>
        <dbReference type="SAM" id="Phobius"/>
    </source>
</evidence>
<name>A0AAD9AAG7_9PEZI</name>
<keyword evidence="1" id="KW-0472">Membrane</keyword>
<reference evidence="2" key="1">
    <citation type="submission" date="2023-01" db="EMBL/GenBank/DDBJ databases">
        <title>Colletotrichum chrysophilum M932 genome sequence.</title>
        <authorList>
            <person name="Baroncelli R."/>
        </authorList>
    </citation>
    <scope>NUCLEOTIDE SEQUENCE</scope>
    <source>
        <strain evidence="2">M932</strain>
    </source>
</reference>
<accession>A0AAD9AAG7</accession>
<dbReference type="AlphaFoldDB" id="A0AAD9AAG7"/>
<evidence type="ECO:0000313" key="3">
    <source>
        <dbReference type="Proteomes" id="UP001243330"/>
    </source>
</evidence>
<keyword evidence="3" id="KW-1185">Reference proteome</keyword>